<dbReference type="PATRIC" id="fig|512565.3.peg.1944"/>
<protein>
    <submittedName>
        <fullName evidence="1">Uncharacterized protein</fullName>
    </submittedName>
</protein>
<dbReference type="STRING" id="512565.AMIS_19310"/>
<dbReference type="AlphaFoldDB" id="I0H2B4"/>
<sequence length="50" mass="4960">MLVNLLVATAAAVILAVVGVTAVVAAVNPSAGEVASRIDPLAPPDFYGVR</sequence>
<reference evidence="1 2" key="1">
    <citation type="submission" date="2012-02" db="EMBL/GenBank/DDBJ databases">
        <title>Complete genome sequence of Actinoplanes missouriensis 431 (= NBRC 102363).</title>
        <authorList>
            <person name="Ohnishi Y."/>
            <person name="Ishikawa J."/>
            <person name="Sekine M."/>
            <person name="Hosoyama A."/>
            <person name="Harada T."/>
            <person name="Narita H."/>
            <person name="Hata T."/>
            <person name="Konno Y."/>
            <person name="Tutikane K."/>
            <person name="Fujita N."/>
            <person name="Horinouchi S."/>
            <person name="Hayakawa M."/>
        </authorList>
    </citation>
    <scope>NUCLEOTIDE SEQUENCE [LARGE SCALE GENOMIC DNA]</scope>
    <source>
        <strain evidence="2">ATCC 14538 / DSM 43046 / CBS 188.64 / JCM 3121 / NBRC 102363 / NCIMB 12654 / NRRL B-3342 / UNCC 431</strain>
    </source>
</reference>
<organism evidence="1 2">
    <name type="scientific">Actinoplanes missouriensis (strain ATCC 14538 / DSM 43046 / CBS 188.64 / JCM 3121 / NBRC 102363 / NCIMB 12654 / NRRL B-3342 / UNCC 431)</name>
    <dbReference type="NCBI Taxonomy" id="512565"/>
    <lineage>
        <taxon>Bacteria</taxon>
        <taxon>Bacillati</taxon>
        <taxon>Actinomycetota</taxon>
        <taxon>Actinomycetes</taxon>
        <taxon>Micromonosporales</taxon>
        <taxon>Micromonosporaceae</taxon>
        <taxon>Actinoplanes</taxon>
    </lineage>
</organism>
<dbReference type="KEGG" id="ams:AMIS_19310"/>
<keyword evidence="2" id="KW-1185">Reference proteome</keyword>
<gene>
    <name evidence="1" type="ordered locus">AMIS_19310</name>
</gene>
<name>I0H2B4_ACTM4</name>
<dbReference type="HOGENOM" id="CLU_3113670_0_0_11"/>
<accession>I0H2B4</accession>
<evidence type="ECO:0000313" key="2">
    <source>
        <dbReference type="Proteomes" id="UP000007882"/>
    </source>
</evidence>
<dbReference type="RefSeq" id="WP_014442046.1">
    <property type="nucleotide sequence ID" value="NC_017093.1"/>
</dbReference>
<proteinExistence type="predicted"/>
<evidence type="ECO:0000313" key="1">
    <source>
        <dbReference type="EMBL" id="BAL87151.1"/>
    </source>
</evidence>
<dbReference type="EMBL" id="AP012319">
    <property type="protein sequence ID" value="BAL87151.1"/>
    <property type="molecule type" value="Genomic_DNA"/>
</dbReference>
<dbReference type="Proteomes" id="UP000007882">
    <property type="component" value="Chromosome"/>
</dbReference>